<evidence type="ECO:0000313" key="10">
    <source>
        <dbReference type="Proteomes" id="UP001141806"/>
    </source>
</evidence>
<dbReference type="PANTHER" id="PTHR13683">
    <property type="entry name" value="ASPARTYL PROTEASES"/>
    <property type="match status" value="1"/>
</dbReference>
<keyword evidence="7" id="KW-0812">Transmembrane</keyword>
<dbReference type="Pfam" id="PF14543">
    <property type="entry name" value="TAXi_N"/>
    <property type="match status" value="1"/>
</dbReference>
<proteinExistence type="inferred from homology"/>
<gene>
    <name evidence="9" type="ORF">NE237_008413</name>
</gene>
<comment type="caution">
    <text evidence="9">The sequence shown here is derived from an EMBL/GenBank/DDBJ whole genome shotgun (WGS) entry which is preliminary data.</text>
</comment>
<accession>A0A9Q0KVH7</accession>
<comment type="similarity">
    <text evidence="1">Belongs to the peptidase A1 family.</text>
</comment>
<dbReference type="PANTHER" id="PTHR13683:SF875">
    <property type="entry name" value="EUKARYOTIC ASPARTYL PROTEASE FAMILY PROTEIN"/>
    <property type="match status" value="1"/>
</dbReference>
<feature type="active site" evidence="6">
    <location>
        <position position="102"/>
    </location>
</feature>
<keyword evidence="5" id="KW-0325">Glycoprotein</keyword>
<keyword evidence="2" id="KW-0645">Protease</keyword>
<dbReference type="EMBL" id="JAMYWD010000002">
    <property type="protein sequence ID" value="KAJ4977633.1"/>
    <property type="molecule type" value="Genomic_DNA"/>
</dbReference>
<dbReference type="InterPro" id="IPR034161">
    <property type="entry name" value="Pepsin-like_plant"/>
</dbReference>
<keyword evidence="7" id="KW-0472">Membrane</keyword>
<dbReference type="InterPro" id="IPR001461">
    <property type="entry name" value="Aspartic_peptidase_A1"/>
</dbReference>
<dbReference type="InterPro" id="IPR032799">
    <property type="entry name" value="TAXi_C"/>
</dbReference>
<dbReference type="AlphaFoldDB" id="A0A9Q0KVH7"/>
<evidence type="ECO:0000256" key="2">
    <source>
        <dbReference type="ARBA" id="ARBA00022670"/>
    </source>
</evidence>
<keyword evidence="7" id="KW-1133">Transmembrane helix</keyword>
<evidence type="ECO:0000256" key="5">
    <source>
        <dbReference type="ARBA" id="ARBA00023180"/>
    </source>
</evidence>
<evidence type="ECO:0000256" key="1">
    <source>
        <dbReference type="ARBA" id="ARBA00007447"/>
    </source>
</evidence>
<name>A0A9Q0KVH7_9MAGN</name>
<protein>
    <recommendedName>
        <fullName evidence="8">Peptidase A1 domain-containing protein</fullName>
    </recommendedName>
</protein>
<dbReference type="SUPFAM" id="SSF50630">
    <property type="entry name" value="Acid proteases"/>
    <property type="match status" value="1"/>
</dbReference>
<sequence length="500" mass="53973">MPAFLHARFLILVLFTLLFPAALVVCSLPVTLNLERAFPVKHRFELAELRARDRVRHRRILQTVGGVIDFPVDGTYNPMTVGLYFTKVKLGSPPKDFYVQLDTGSDILWVTCNPCDGCPTSSGLNIQLNSFDPATSTTVAAISCTSDTCSLAVEEAGAGCSSDGRQCSYSFQYGDGSGTSGYYLTDMFSFDMVLESSVSNSSAPIVFGCSDHQSADLTKPDRAVDGIFGFGKSRFSVISQLSSRGIAPKIFSHCLSGSSTGGGIWVLGEIVAPNIVYTPLVPSQPHYNVNLQSIAVNGQILPIDPAVFATSSNQGTIIDSGTTLAYLAGGAYDPFVSAISDTISQSVRRLNSKGTPCYLITSSVEQIFPSVALNFEGGATMVLRPVEYLVQEGYVDGTELWCIGFQRESDMSMTILGDLALRDKIFIYDLVNQRIGWTDYDCSLSVNVSGTSSRGEFVNAGQLSVSSSLSVNLRQVLIRTSIVAFLVHICLFGRFLFLLL</sequence>
<evidence type="ECO:0000256" key="6">
    <source>
        <dbReference type="PIRSR" id="PIRSR601461-1"/>
    </source>
</evidence>
<keyword evidence="4" id="KW-0378">Hydrolase</keyword>
<reference evidence="9" key="1">
    <citation type="journal article" date="2023" name="Plant J.">
        <title>The genome of the king protea, Protea cynaroides.</title>
        <authorList>
            <person name="Chang J."/>
            <person name="Duong T.A."/>
            <person name="Schoeman C."/>
            <person name="Ma X."/>
            <person name="Roodt D."/>
            <person name="Barker N."/>
            <person name="Li Z."/>
            <person name="Van de Peer Y."/>
            <person name="Mizrachi E."/>
        </authorList>
    </citation>
    <scope>NUCLEOTIDE SEQUENCE</scope>
    <source>
        <tissue evidence="9">Young leaves</tissue>
    </source>
</reference>
<feature type="active site" evidence="6">
    <location>
        <position position="319"/>
    </location>
</feature>
<evidence type="ECO:0000256" key="3">
    <source>
        <dbReference type="ARBA" id="ARBA00022750"/>
    </source>
</evidence>
<dbReference type="GO" id="GO:0006508">
    <property type="term" value="P:proteolysis"/>
    <property type="evidence" value="ECO:0007669"/>
    <property type="project" value="UniProtKB-KW"/>
</dbReference>
<feature type="domain" description="Peptidase A1" evidence="8">
    <location>
        <begin position="84"/>
        <end position="438"/>
    </location>
</feature>
<feature type="transmembrane region" description="Helical" evidence="7">
    <location>
        <begin position="476"/>
        <end position="499"/>
    </location>
</feature>
<dbReference type="InterPro" id="IPR033121">
    <property type="entry name" value="PEPTIDASE_A1"/>
</dbReference>
<dbReference type="PROSITE" id="PS51767">
    <property type="entry name" value="PEPTIDASE_A1"/>
    <property type="match status" value="1"/>
</dbReference>
<dbReference type="FunFam" id="2.40.70.10:FF:000018">
    <property type="entry name" value="Aspartic proteinase-like protein 2"/>
    <property type="match status" value="1"/>
</dbReference>
<evidence type="ECO:0000256" key="7">
    <source>
        <dbReference type="SAM" id="Phobius"/>
    </source>
</evidence>
<evidence type="ECO:0000313" key="9">
    <source>
        <dbReference type="EMBL" id="KAJ4977633.1"/>
    </source>
</evidence>
<dbReference type="GO" id="GO:0004190">
    <property type="term" value="F:aspartic-type endopeptidase activity"/>
    <property type="evidence" value="ECO:0007669"/>
    <property type="project" value="UniProtKB-KW"/>
</dbReference>
<dbReference type="Proteomes" id="UP001141806">
    <property type="component" value="Unassembled WGS sequence"/>
</dbReference>
<dbReference type="Pfam" id="PF14541">
    <property type="entry name" value="TAXi_C"/>
    <property type="match status" value="1"/>
</dbReference>
<keyword evidence="3" id="KW-0064">Aspartyl protease</keyword>
<dbReference type="PRINTS" id="PR00792">
    <property type="entry name" value="PEPSIN"/>
</dbReference>
<evidence type="ECO:0000256" key="4">
    <source>
        <dbReference type="ARBA" id="ARBA00022801"/>
    </source>
</evidence>
<dbReference type="Gene3D" id="2.40.70.10">
    <property type="entry name" value="Acid Proteases"/>
    <property type="match status" value="2"/>
</dbReference>
<organism evidence="9 10">
    <name type="scientific">Protea cynaroides</name>
    <dbReference type="NCBI Taxonomy" id="273540"/>
    <lineage>
        <taxon>Eukaryota</taxon>
        <taxon>Viridiplantae</taxon>
        <taxon>Streptophyta</taxon>
        <taxon>Embryophyta</taxon>
        <taxon>Tracheophyta</taxon>
        <taxon>Spermatophyta</taxon>
        <taxon>Magnoliopsida</taxon>
        <taxon>Proteales</taxon>
        <taxon>Proteaceae</taxon>
        <taxon>Protea</taxon>
    </lineage>
</organism>
<dbReference type="CDD" id="cd05476">
    <property type="entry name" value="pepsin_A_like_plant"/>
    <property type="match status" value="1"/>
</dbReference>
<keyword evidence="10" id="KW-1185">Reference proteome</keyword>
<dbReference type="OrthoDB" id="2747330at2759"/>
<dbReference type="InterPro" id="IPR021109">
    <property type="entry name" value="Peptidase_aspartic_dom_sf"/>
</dbReference>
<dbReference type="InterPro" id="IPR032861">
    <property type="entry name" value="TAXi_N"/>
</dbReference>
<evidence type="ECO:0000259" key="8">
    <source>
        <dbReference type="PROSITE" id="PS51767"/>
    </source>
</evidence>